<reference evidence="2" key="1">
    <citation type="journal article" date="2019" name="Int. J. Syst. Evol. Microbiol.">
        <title>The Global Catalogue of Microorganisms (GCM) 10K type strain sequencing project: providing services to taxonomists for standard genome sequencing and annotation.</title>
        <authorList>
            <consortium name="The Broad Institute Genomics Platform"/>
            <consortium name="The Broad Institute Genome Sequencing Center for Infectious Disease"/>
            <person name="Wu L."/>
            <person name="Ma J."/>
        </authorList>
    </citation>
    <scope>NUCLEOTIDE SEQUENCE [LARGE SCALE GENOMIC DNA]</scope>
    <source>
        <strain evidence="2">DT92</strain>
    </source>
</reference>
<evidence type="ECO:0000313" key="2">
    <source>
        <dbReference type="Proteomes" id="UP001597344"/>
    </source>
</evidence>
<sequence length="159" mass="18173">MNNQGLKKLAELALKDIENRYPNFPKHAIPQPKYIDNTSNGLTRCVIDWIELNGFQAERINSMGRQIDKRKTVTDVLGNKRTVGSVTWTKGSSQKGTADISATIKGRSVKIEIKCEATGDHYQSEDQKRYQKSIERAGGIYIIVRTFEDFYVWLNKFID</sequence>
<dbReference type="EMBL" id="JBHUHY010000002">
    <property type="protein sequence ID" value="MFD2185600.1"/>
    <property type="molecule type" value="Genomic_DNA"/>
</dbReference>
<proteinExistence type="predicted"/>
<gene>
    <name evidence="1" type="ORF">ACFSJT_02265</name>
</gene>
<name>A0ABW5ATL9_9FLAO</name>
<dbReference type="Gene3D" id="3.40.1350.10">
    <property type="match status" value="1"/>
</dbReference>
<comment type="caution">
    <text evidence="1">The sequence shown here is derived from an EMBL/GenBank/DDBJ whole genome shotgun (WGS) entry which is preliminary data.</text>
</comment>
<keyword evidence="2" id="KW-1185">Reference proteome</keyword>
<dbReference type="Proteomes" id="UP001597344">
    <property type="component" value="Unassembled WGS sequence"/>
</dbReference>
<organism evidence="1 2">
    <name type="scientific">Aquimarina celericrescens</name>
    <dbReference type="NCBI Taxonomy" id="1964542"/>
    <lineage>
        <taxon>Bacteria</taxon>
        <taxon>Pseudomonadati</taxon>
        <taxon>Bacteroidota</taxon>
        <taxon>Flavobacteriia</taxon>
        <taxon>Flavobacteriales</taxon>
        <taxon>Flavobacteriaceae</taxon>
        <taxon>Aquimarina</taxon>
    </lineage>
</organism>
<protein>
    <recommendedName>
        <fullName evidence="3">VRR-NUC domain-containing protein</fullName>
    </recommendedName>
</protein>
<dbReference type="RefSeq" id="WP_378318574.1">
    <property type="nucleotide sequence ID" value="NZ_JBHUHY010000002.1"/>
</dbReference>
<evidence type="ECO:0008006" key="3">
    <source>
        <dbReference type="Google" id="ProtNLM"/>
    </source>
</evidence>
<accession>A0ABW5ATL9</accession>
<dbReference type="InterPro" id="IPR011856">
    <property type="entry name" value="tRNA_endonuc-like_dom_sf"/>
</dbReference>
<evidence type="ECO:0000313" key="1">
    <source>
        <dbReference type="EMBL" id="MFD2185600.1"/>
    </source>
</evidence>